<feature type="region of interest" description="Disordered" evidence="1">
    <location>
        <begin position="36"/>
        <end position="90"/>
    </location>
</feature>
<name>A0A0L0GC14_9EUKA</name>
<feature type="compositionally biased region" description="Low complexity" evidence="1">
    <location>
        <begin position="57"/>
        <end position="76"/>
    </location>
</feature>
<dbReference type="AlphaFoldDB" id="A0A0L0GC14"/>
<sequence>MSDQSKQTPSSNEDSSLRISLGGLLTKSLSNVFTIATTSEPTDGDRTITDVDTTQDTSSETPPNSSTPEPNPTTSTGEKSAAISSDDVQN</sequence>
<evidence type="ECO:0000313" key="2">
    <source>
        <dbReference type="EMBL" id="KNC86552.1"/>
    </source>
</evidence>
<keyword evidence="3" id="KW-1185">Reference proteome</keyword>
<evidence type="ECO:0000256" key="1">
    <source>
        <dbReference type="SAM" id="MobiDB-lite"/>
    </source>
</evidence>
<proteinExistence type="predicted"/>
<reference evidence="2 3" key="1">
    <citation type="submission" date="2011-02" db="EMBL/GenBank/DDBJ databases">
        <title>The Genome Sequence of Sphaeroforma arctica JP610.</title>
        <authorList>
            <consortium name="The Broad Institute Genome Sequencing Platform"/>
            <person name="Russ C."/>
            <person name="Cuomo C."/>
            <person name="Young S.K."/>
            <person name="Zeng Q."/>
            <person name="Gargeya S."/>
            <person name="Alvarado L."/>
            <person name="Berlin A."/>
            <person name="Chapman S.B."/>
            <person name="Chen Z."/>
            <person name="Freedman E."/>
            <person name="Gellesch M."/>
            <person name="Goldberg J."/>
            <person name="Griggs A."/>
            <person name="Gujja S."/>
            <person name="Heilman E."/>
            <person name="Heiman D."/>
            <person name="Howarth C."/>
            <person name="Mehta T."/>
            <person name="Neiman D."/>
            <person name="Pearson M."/>
            <person name="Roberts A."/>
            <person name="Saif S."/>
            <person name="Shea T."/>
            <person name="Shenoy N."/>
            <person name="Sisk P."/>
            <person name="Stolte C."/>
            <person name="Sykes S."/>
            <person name="White J."/>
            <person name="Yandava C."/>
            <person name="Burger G."/>
            <person name="Gray M.W."/>
            <person name="Holland P.W.H."/>
            <person name="King N."/>
            <person name="Lang F.B.F."/>
            <person name="Roger A.J."/>
            <person name="Ruiz-Trillo I."/>
            <person name="Haas B."/>
            <person name="Nusbaum C."/>
            <person name="Birren B."/>
        </authorList>
    </citation>
    <scope>NUCLEOTIDE SEQUENCE [LARGE SCALE GENOMIC DNA]</scope>
    <source>
        <strain evidence="2 3">JP610</strain>
    </source>
</reference>
<dbReference type="GeneID" id="25901829"/>
<organism evidence="2 3">
    <name type="scientific">Sphaeroforma arctica JP610</name>
    <dbReference type="NCBI Taxonomy" id="667725"/>
    <lineage>
        <taxon>Eukaryota</taxon>
        <taxon>Ichthyosporea</taxon>
        <taxon>Ichthyophonida</taxon>
        <taxon>Sphaeroforma</taxon>
    </lineage>
</organism>
<protein>
    <submittedName>
        <fullName evidence="2">Uncharacterized protein</fullName>
    </submittedName>
</protein>
<evidence type="ECO:0000313" key="3">
    <source>
        <dbReference type="Proteomes" id="UP000054560"/>
    </source>
</evidence>
<accession>A0A0L0GC14</accession>
<dbReference type="EMBL" id="KQ241647">
    <property type="protein sequence ID" value="KNC86552.1"/>
    <property type="molecule type" value="Genomic_DNA"/>
</dbReference>
<dbReference type="RefSeq" id="XP_014160454.1">
    <property type="nucleotide sequence ID" value="XM_014304979.1"/>
</dbReference>
<gene>
    <name evidence="2" type="ORF">SARC_01325</name>
</gene>
<dbReference type="Proteomes" id="UP000054560">
    <property type="component" value="Unassembled WGS sequence"/>
</dbReference>